<evidence type="ECO:0008006" key="4">
    <source>
        <dbReference type="Google" id="ProtNLM"/>
    </source>
</evidence>
<evidence type="ECO:0000256" key="1">
    <source>
        <dbReference type="SAM" id="SignalP"/>
    </source>
</evidence>
<proteinExistence type="predicted"/>
<reference evidence="2 3" key="1">
    <citation type="submission" date="2019-07" db="EMBL/GenBank/DDBJ databases">
        <title>Lentzea xizangensis sp. nov., isolated from Qinghai-Tibetan Plateau Soils.</title>
        <authorList>
            <person name="Huang J."/>
        </authorList>
    </citation>
    <scope>NUCLEOTIDE SEQUENCE [LARGE SCALE GENOMIC DNA]</scope>
    <source>
        <strain evidence="2 3">FXJ1.1311</strain>
    </source>
</reference>
<dbReference type="AlphaFoldDB" id="A0A563EEY3"/>
<dbReference type="EMBL" id="VOBR01000057">
    <property type="protein sequence ID" value="TWP43973.1"/>
    <property type="molecule type" value="Genomic_DNA"/>
</dbReference>
<comment type="caution">
    <text evidence="2">The sequence shown here is derived from an EMBL/GenBank/DDBJ whole genome shotgun (WGS) entry which is preliminary data.</text>
</comment>
<feature type="chain" id="PRO_5022065731" description="Secreted protein" evidence="1">
    <location>
        <begin position="24"/>
        <end position="237"/>
    </location>
</feature>
<accession>A0A563EEY3</accession>
<evidence type="ECO:0000313" key="2">
    <source>
        <dbReference type="EMBL" id="TWP43973.1"/>
    </source>
</evidence>
<name>A0A563EEY3_9PSEU</name>
<feature type="signal peptide" evidence="1">
    <location>
        <begin position="1"/>
        <end position="23"/>
    </location>
</feature>
<dbReference type="OrthoDB" id="3515484at2"/>
<gene>
    <name evidence="2" type="ORF">FKR81_41800</name>
</gene>
<keyword evidence="3" id="KW-1185">Reference proteome</keyword>
<evidence type="ECO:0000313" key="3">
    <source>
        <dbReference type="Proteomes" id="UP000316639"/>
    </source>
</evidence>
<keyword evidence="1" id="KW-0732">Signal</keyword>
<dbReference type="Proteomes" id="UP000316639">
    <property type="component" value="Unassembled WGS sequence"/>
</dbReference>
<sequence length="237" mass="26645">MRFVVRFVVLLAVLLMVPVPASAAETYGAYSRITQRSAGQYWAGGKAAGQWAWNPQSSTESQISWGDPASWPPSYHETFHVDGDWVMLDGWAGNGTYYDLRVTSELIGDGNCANLVPVPSNGGLQHYVKWGVSSRAYCLKAWGTLTERSSGKVVKFGHTQIWSPPAPCSNAYYGAQTCVKQWESWWDNNNGDGTTAPEITRKLERDQYVARGIGMAFVVQTYYPNDWRAELRYHWDW</sequence>
<organism evidence="2 3">
    <name type="scientific">Lentzea tibetensis</name>
    <dbReference type="NCBI Taxonomy" id="2591470"/>
    <lineage>
        <taxon>Bacteria</taxon>
        <taxon>Bacillati</taxon>
        <taxon>Actinomycetota</taxon>
        <taxon>Actinomycetes</taxon>
        <taxon>Pseudonocardiales</taxon>
        <taxon>Pseudonocardiaceae</taxon>
        <taxon>Lentzea</taxon>
    </lineage>
</organism>
<protein>
    <recommendedName>
        <fullName evidence="4">Secreted protein</fullName>
    </recommendedName>
</protein>